<evidence type="ECO:0000259" key="1">
    <source>
        <dbReference type="Pfam" id="PF20150"/>
    </source>
</evidence>
<dbReference type="AlphaFoldDB" id="A0A9W8NFL1"/>
<dbReference type="InterPro" id="IPR045518">
    <property type="entry name" value="2EXR"/>
</dbReference>
<sequence length="228" mass="26507">MDITFPSFSNLPAELRIQIWTMTASPRILHIHATTHKYGSFSYASPTPAPAVMHVCRESRQVVPYKKSFFSKARYIWVNFQQDMICLADHRLEWLEPYQAEIGRLRFTVPIDDHTSSYTFYSHWFHNNSEILKPFSALRELHIALQDSFCFWGSTVEGTDCGLCTRYGIRFLDLHTGLLLTGPQIGMAYSWNWQKGGLIRNVDDVDEDIRFDRDNYTGIRLDELAEID</sequence>
<dbReference type="Pfam" id="PF20150">
    <property type="entry name" value="2EXR"/>
    <property type="match status" value="1"/>
</dbReference>
<accession>A0A9W8NFL1</accession>
<reference evidence="2" key="1">
    <citation type="submission" date="2022-07" db="EMBL/GenBank/DDBJ databases">
        <title>Genome Sequence of Xylaria arbuscula.</title>
        <authorList>
            <person name="Buettner E."/>
        </authorList>
    </citation>
    <scope>NUCLEOTIDE SEQUENCE</scope>
    <source>
        <strain evidence="2">VT107</strain>
    </source>
</reference>
<gene>
    <name evidence="2" type="ORF">NPX13_g4806</name>
</gene>
<evidence type="ECO:0000313" key="3">
    <source>
        <dbReference type="Proteomes" id="UP001148614"/>
    </source>
</evidence>
<evidence type="ECO:0000313" key="2">
    <source>
        <dbReference type="EMBL" id="KAJ3573147.1"/>
    </source>
</evidence>
<proteinExistence type="predicted"/>
<dbReference type="PANTHER" id="PTHR35910">
    <property type="entry name" value="2EXR DOMAIN-CONTAINING PROTEIN"/>
    <property type="match status" value="1"/>
</dbReference>
<name>A0A9W8NFL1_9PEZI</name>
<dbReference type="Proteomes" id="UP001148614">
    <property type="component" value="Unassembled WGS sequence"/>
</dbReference>
<dbReference type="EMBL" id="JANPWZ010000705">
    <property type="protein sequence ID" value="KAJ3573147.1"/>
    <property type="molecule type" value="Genomic_DNA"/>
</dbReference>
<feature type="domain" description="2EXR" evidence="1">
    <location>
        <begin position="5"/>
        <end position="85"/>
    </location>
</feature>
<keyword evidence="3" id="KW-1185">Reference proteome</keyword>
<organism evidence="2 3">
    <name type="scientific">Xylaria arbuscula</name>
    <dbReference type="NCBI Taxonomy" id="114810"/>
    <lineage>
        <taxon>Eukaryota</taxon>
        <taxon>Fungi</taxon>
        <taxon>Dikarya</taxon>
        <taxon>Ascomycota</taxon>
        <taxon>Pezizomycotina</taxon>
        <taxon>Sordariomycetes</taxon>
        <taxon>Xylariomycetidae</taxon>
        <taxon>Xylariales</taxon>
        <taxon>Xylariaceae</taxon>
        <taxon>Xylaria</taxon>
    </lineage>
</organism>
<comment type="caution">
    <text evidence="2">The sequence shown here is derived from an EMBL/GenBank/DDBJ whole genome shotgun (WGS) entry which is preliminary data.</text>
</comment>
<dbReference type="VEuPathDB" id="FungiDB:F4678DRAFT_444456"/>
<protein>
    <recommendedName>
        <fullName evidence="1">2EXR domain-containing protein</fullName>
    </recommendedName>
</protein>
<dbReference type="PANTHER" id="PTHR35910:SF1">
    <property type="entry name" value="2EXR DOMAIN-CONTAINING PROTEIN"/>
    <property type="match status" value="1"/>
</dbReference>